<accession>W9WGA8</accession>
<reference evidence="1 2" key="1">
    <citation type="submission" date="2013-03" db="EMBL/GenBank/DDBJ databases">
        <title>The Genome Sequence of Cladophialophora yegresii CBS 114405.</title>
        <authorList>
            <consortium name="The Broad Institute Genomics Platform"/>
            <person name="Cuomo C."/>
            <person name="de Hoog S."/>
            <person name="Gorbushina A."/>
            <person name="Walker B."/>
            <person name="Young S.K."/>
            <person name="Zeng Q."/>
            <person name="Gargeya S."/>
            <person name="Fitzgerald M."/>
            <person name="Haas B."/>
            <person name="Abouelleil A."/>
            <person name="Allen A.W."/>
            <person name="Alvarado L."/>
            <person name="Arachchi H.M."/>
            <person name="Berlin A.M."/>
            <person name="Chapman S.B."/>
            <person name="Gainer-Dewar J."/>
            <person name="Goldberg J."/>
            <person name="Griggs A."/>
            <person name="Gujja S."/>
            <person name="Hansen M."/>
            <person name="Howarth C."/>
            <person name="Imamovic A."/>
            <person name="Ireland A."/>
            <person name="Larimer J."/>
            <person name="McCowan C."/>
            <person name="Murphy C."/>
            <person name="Pearson M."/>
            <person name="Poon T.W."/>
            <person name="Priest M."/>
            <person name="Roberts A."/>
            <person name="Saif S."/>
            <person name="Shea T."/>
            <person name="Sisk P."/>
            <person name="Sykes S."/>
            <person name="Wortman J."/>
            <person name="Nusbaum C."/>
            <person name="Birren B."/>
        </authorList>
    </citation>
    <scope>NUCLEOTIDE SEQUENCE [LARGE SCALE GENOMIC DNA]</scope>
    <source>
        <strain evidence="1 2">CBS 114405</strain>
    </source>
</reference>
<dbReference type="AlphaFoldDB" id="W9WGA8"/>
<gene>
    <name evidence="1" type="ORF">A1O7_07902</name>
</gene>
<dbReference type="HOGENOM" id="CLU_2867501_0_0_1"/>
<name>W9WGA8_9EURO</name>
<keyword evidence="2" id="KW-1185">Reference proteome</keyword>
<evidence type="ECO:0000313" key="2">
    <source>
        <dbReference type="Proteomes" id="UP000019473"/>
    </source>
</evidence>
<comment type="caution">
    <text evidence="1">The sequence shown here is derived from an EMBL/GenBank/DDBJ whole genome shotgun (WGS) entry which is preliminary data.</text>
</comment>
<sequence>MDRLTICALLKSTVMCPANSGKEVFATLADKGGWNNMGTVDLVSQVSVLYCDLDKLGIGHPTTS</sequence>
<dbReference type="VEuPathDB" id="FungiDB:A1O7_07902"/>
<dbReference type="EMBL" id="AMGW01000005">
    <property type="protein sequence ID" value="EXJ57554.1"/>
    <property type="molecule type" value="Genomic_DNA"/>
</dbReference>
<protein>
    <submittedName>
        <fullName evidence="1">Uncharacterized protein</fullName>
    </submittedName>
</protein>
<evidence type="ECO:0000313" key="1">
    <source>
        <dbReference type="EMBL" id="EXJ57554.1"/>
    </source>
</evidence>
<proteinExistence type="predicted"/>
<dbReference type="Proteomes" id="UP000019473">
    <property type="component" value="Unassembled WGS sequence"/>
</dbReference>
<dbReference type="GeneID" id="19182473"/>
<dbReference type="RefSeq" id="XP_007760088.1">
    <property type="nucleotide sequence ID" value="XM_007761898.1"/>
</dbReference>
<organism evidence="1 2">
    <name type="scientific">Cladophialophora yegresii CBS 114405</name>
    <dbReference type="NCBI Taxonomy" id="1182544"/>
    <lineage>
        <taxon>Eukaryota</taxon>
        <taxon>Fungi</taxon>
        <taxon>Dikarya</taxon>
        <taxon>Ascomycota</taxon>
        <taxon>Pezizomycotina</taxon>
        <taxon>Eurotiomycetes</taxon>
        <taxon>Chaetothyriomycetidae</taxon>
        <taxon>Chaetothyriales</taxon>
        <taxon>Herpotrichiellaceae</taxon>
        <taxon>Cladophialophora</taxon>
    </lineage>
</organism>